<dbReference type="GO" id="GO:0005886">
    <property type="term" value="C:plasma membrane"/>
    <property type="evidence" value="ECO:0007669"/>
    <property type="project" value="UniProtKB-SubCell"/>
</dbReference>
<keyword evidence="3" id="KW-1003">Cell membrane</keyword>
<feature type="domain" description="Tripartite ATP-independent periplasmic transporters DctQ component" evidence="10">
    <location>
        <begin position="72"/>
        <end position="219"/>
    </location>
</feature>
<evidence type="ECO:0000256" key="4">
    <source>
        <dbReference type="ARBA" id="ARBA00022519"/>
    </source>
</evidence>
<evidence type="ECO:0000256" key="2">
    <source>
        <dbReference type="ARBA" id="ARBA00022448"/>
    </source>
</evidence>
<comment type="function">
    <text evidence="9">Part of the tripartite ATP-independent periplasmic (TRAP) transport system.</text>
</comment>
<dbReference type="KEGG" id="cid:P73_2110"/>
<evidence type="ECO:0000256" key="1">
    <source>
        <dbReference type="ARBA" id="ARBA00004429"/>
    </source>
</evidence>
<comment type="subcellular location">
    <subcellularLocation>
        <location evidence="1 9">Cell inner membrane</location>
        <topology evidence="1 9">Multi-pass membrane protein</topology>
    </subcellularLocation>
</comment>
<gene>
    <name evidence="11" type="ORF">P73_2110</name>
</gene>
<evidence type="ECO:0000256" key="7">
    <source>
        <dbReference type="ARBA" id="ARBA00023136"/>
    </source>
</evidence>
<keyword evidence="2 9" id="KW-0813">Transport</keyword>
<feature type="transmembrane region" description="Helical" evidence="9">
    <location>
        <begin position="95"/>
        <end position="114"/>
    </location>
</feature>
<dbReference type="AlphaFoldDB" id="A0A0B5E094"/>
<accession>A0A0B5E094</accession>
<evidence type="ECO:0000256" key="6">
    <source>
        <dbReference type="ARBA" id="ARBA00022989"/>
    </source>
</evidence>
<evidence type="ECO:0000256" key="9">
    <source>
        <dbReference type="RuleBase" id="RU369079"/>
    </source>
</evidence>
<keyword evidence="4 9" id="KW-0997">Cell inner membrane</keyword>
<dbReference type="STRING" id="1208324.P73_2110"/>
<keyword evidence="6 9" id="KW-1133">Transmembrane helix</keyword>
<sequence length="227" mass="24898">MAAHSRQKFFAFALRSFMSPLNLRKAARRGRRRGKTRSEMLEHGSELPVLARMDRAILRLEGAVAALLLGALALLMLANVGLRAFGRPLLWGDELAVYLMVWTAFLGASIAIATRMQVAVDLLAERLGARGRDRLALLVDAVVLAALLILSWLVWRWFDPVGLLRTGSGAALAAETFNFIYQNPTLTLGLPKTLFWAVLPVFCLCAAFHALAALCDDIARLSAGRRT</sequence>
<feature type="transmembrane region" description="Helical" evidence="9">
    <location>
        <begin position="62"/>
        <end position="83"/>
    </location>
</feature>
<dbReference type="PANTHER" id="PTHR35011">
    <property type="entry name" value="2,3-DIKETO-L-GULONATE TRAP TRANSPORTER SMALL PERMEASE PROTEIN YIAM"/>
    <property type="match status" value="1"/>
</dbReference>
<dbReference type="Proteomes" id="UP000031521">
    <property type="component" value="Chromosome"/>
</dbReference>
<keyword evidence="7 9" id="KW-0472">Membrane</keyword>
<protein>
    <recommendedName>
        <fullName evidence="9">TRAP transporter small permease protein</fullName>
    </recommendedName>
</protein>
<dbReference type="InterPro" id="IPR007387">
    <property type="entry name" value="TRAP_DctQ"/>
</dbReference>
<comment type="similarity">
    <text evidence="8 9">Belongs to the TRAP transporter small permease family.</text>
</comment>
<name>A0A0B5E094_9RHOB</name>
<evidence type="ECO:0000256" key="3">
    <source>
        <dbReference type="ARBA" id="ARBA00022475"/>
    </source>
</evidence>
<feature type="transmembrane region" description="Helical" evidence="9">
    <location>
        <begin position="194"/>
        <end position="215"/>
    </location>
</feature>
<organism evidence="11 12">
    <name type="scientific">Celeribacter indicus</name>
    <dbReference type="NCBI Taxonomy" id="1208324"/>
    <lineage>
        <taxon>Bacteria</taxon>
        <taxon>Pseudomonadati</taxon>
        <taxon>Pseudomonadota</taxon>
        <taxon>Alphaproteobacteria</taxon>
        <taxon>Rhodobacterales</taxon>
        <taxon>Roseobacteraceae</taxon>
        <taxon>Celeribacter</taxon>
    </lineage>
</organism>
<dbReference type="Pfam" id="PF04290">
    <property type="entry name" value="DctQ"/>
    <property type="match status" value="1"/>
</dbReference>
<evidence type="ECO:0000256" key="8">
    <source>
        <dbReference type="ARBA" id="ARBA00038436"/>
    </source>
</evidence>
<reference evidence="11 12" key="1">
    <citation type="journal article" date="2014" name="Int. J. Syst. Evol. Microbiol.">
        <title>Celeribacter indicus sp. nov., a polycyclic aromatic hydrocarbon-degrading bacterium from deep-sea sediment and reclassification of Huaishuia halophila as Celeribacter halophilus comb. nov.</title>
        <authorList>
            <person name="Lai Q."/>
            <person name="Cao J."/>
            <person name="Yuan J."/>
            <person name="Li F."/>
            <person name="Shao Z."/>
        </authorList>
    </citation>
    <scope>NUCLEOTIDE SEQUENCE [LARGE SCALE GENOMIC DNA]</scope>
    <source>
        <strain evidence="11">P73</strain>
    </source>
</reference>
<evidence type="ECO:0000256" key="5">
    <source>
        <dbReference type="ARBA" id="ARBA00022692"/>
    </source>
</evidence>
<keyword evidence="5 9" id="KW-0812">Transmembrane</keyword>
<dbReference type="GO" id="GO:0022857">
    <property type="term" value="F:transmembrane transporter activity"/>
    <property type="evidence" value="ECO:0007669"/>
    <property type="project" value="UniProtKB-UniRule"/>
</dbReference>
<dbReference type="HOGENOM" id="CLU_086356_0_0_5"/>
<feature type="transmembrane region" description="Helical" evidence="9">
    <location>
        <begin position="135"/>
        <end position="155"/>
    </location>
</feature>
<evidence type="ECO:0000313" key="12">
    <source>
        <dbReference type="Proteomes" id="UP000031521"/>
    </source>
</evidence>
<dbReference type="EMBL" id="CP004393">
    <property type="protein sequence ID" value="AJE46825.1"/>
    <property type="molecule type" value="Genomic_DNA"/>
</dbReference>
<dbReference type="GO" id="GO:0015740">
    <property type="term" value="P:C4-dicarboxylate transport"/>
    <property type="evidence" value="ECO:0007669"/>
    <property type="project" value="TreeGrafter"/>
</dbReference>
<comment type="subunit">
    <text evidence="9">The complex comprises the extracytoplasmic solute receptor protein and the two transmembrane proteins.</text>
</comment>
<evidence type="ECO:0000259" key="10">
    <source>
        <dbReference type="Pfam" id="PF04290"/>
    </source>
</evidence>
<evidence type="ECO:0000313" key="11">
    <source>
        <dbReference type="EMBL" id="AJE46825.1"/>
    </source>
</evidence>
<keyword evidence="12" id="KW-1185">Reference proteome</keyword>
<dbReference type="PANTHER" id="PTHR35011:SF2">
    <property type="entry name" value="2,3-DIKETO-L-GULONATE TRAP TRANSPORTER SMALL PERMEASE PROTEIN YIAM"/>
    <property type="match status" value="1"/>
</dbReference>
<proteinExistence type="inferred from homology"/>
<dbReference type="InterPro" id="IPR055348">
    <property type="entry name" value="DctQ"/>
</dbReference>